<dbReference type="InterPro" id="IPR050706">
    <property type="entry name" value="Cyclic-di-GMP_PDE-like"/>
</dbReference>
<evidence type="ECO:0000313" key="2">
    <source>
        <dbReference type="EMBL" id="AZP03681.1"/>
    </source>
</evidence>
<evidence type="ECO:0000259" key="1">
    <source>
        <dbReference type="PROSITE" id="PS50883"/>
    </source>
</evidence>
<dbReference type="SUPFAM" id="SSF141868">
    <property type="entry name" value="EAL domain-like"/>
    <property type="match status" value="1"/>
</dbReference>
<dbReference type="EMBL" id="CP034465">
    <property type="protein sequence ID" value="AZP03681.1"/>
    <property type="molecule type" value="Genomic_DNA"/>
</dbReference>
<accession>A0A3Q9BJ94</accession>
<sequence length="237" mass="27940">MLSSNAIKEKIDDLYFVFQPIIQAVSSLEQDVCSYEVLLRSKENSSFPFELFMTLIADEDSNELLLEQYTEMVYDYMERIPNADLSLNLHPQQLTYESTWEFLKSIQMYSDRITIEFTEFPPEDYTRRVFSTRQWMNQINEMGFTIALDDVDCGLNSMQFVMEHIDVLSSIKFSILPFRKMNRSTLLHFLKGWIEIARHHQVKLVVEAVEDAELAAKLHEMGVIFQQGYFWGRGRRL</sequence>
<dbReference type="OrthoDB" id="2324331at2"/>
<dbReference type="Proteomes" id="UP000273326">
    <property type="component" value="Chromosome"/>
</dbReference>
<dbReference type="InterPro" id="IPR001633">
    <property type="entry name" value="EAL_dom"/>
</dbReference>
<dbReference type="PANTHER" id="PTHR33121">
    <property type="entry name" value="CYCLIC DI-GMP PHOSPHODIESTERASE PDEF"/>
    <property type="match status" value="1"/>
</dbReference>
<dbReference type="Pfam" id="PF00563">
    <property type="entry name" value="EAL"/>
    <property type="match status" value="1"/>
</dbReference>
<reference evidence="3" key="1">
    <citation type="submission" date="2018-12" db="EMBL/GenBank/DDBJ databases">
        <title>Complete genome sequencing of Jeotgalibaca sp. H21T32.</title>
        <authorList>
            <person name="Bae J.-W."/>
            <person name="Lee S.-Y."/>
        </authorList>
    </citation>
    <scope>NUCLEOTIDE SEQUENCE [LARGE SCALE GENOMIC DNA]</scope>
    <source>
        <strain evidence="3">H21T32</strain>
    </source>
</reference>
<dbReference type="Gene3D" id="3.20.20.450">
    <property type="entry name" value="EAL domain"/>
    <property type="match status" value="1"/>
</dbReference>
<dbReference type="InterPro" id="IPR035919">
    <property type="entry name" value="EAL_sf"/>
</dbReference>
<dbReference type="GO" id="GO:0071111">
    <property type="term" value="F:cyclic-guanylate-specific phosphodiesterase activity"/>
    <property type="evidence" value="ECO:0007669"/>
    <property type="project" value="InterPro"/>
</dbReference>
<dbReference type="SMART" id="SM00052">
    <property type="entry name" value="EAL"/>
    <property type="match status" value="1"/>
</dbReference>
<gene>
    <name evidence="2" type="ORF">EJN90_02775</name>
</gene>
<organism evidence="2 3">
    <name type="scientific">Jeotgalibaca ciconiae</name>
    <dbReference type="NCBI Taxonomy" id="2496265"/>
    <lineage>
        <taxon>Bacteria</taxon>
        <taxon>Bacillati</taxon>
        <taxon>Bacillota</taxon>
        <taxon>Bacilli</taxon>
        <taxon>Lactobacillales</taxon>
        <taxon>Carnobacteriaceae</taxon>
        <taxon>Jeotgalibaca</taxon>
    </lineage>
</organism>
<keyword evidence="3" id="KW-1185">Reference proteome</keyword>
<proteinExistence type="predicted"/>
<dbReference type="PANTHER" id="PTHR33121:SF79">
    <property type="entry name" value="CYCLIC DI-GMP PHOSPHODIESTERASE PDED-RELATED"/>
    <property type="match status" value="1"/>
</dbReference>
<protein>
    <submittedName>
        <fullName evidence="2">EAL domain-containing protein</fullName>
    </submittedName>
</protein>
<feature type="domain" description="EAL" evidence="1">
    <location>
        <begin position="1"/>
        <end position="237"/>
    </location>
</feature>
<dbReference type="PROSITE" id="PS50883">
    <property type="entry name" value="EAL"/>
    <property type="match status" value="1"/>
</dbReference>
<dbReference type="KEGG" id="jeh:EJN90_02775"/>
<evidence type="ECO:0000313" key="3">
    <source>
        <dbReference type="Proteomes" id="UP000273326"/>
    </source>
</evidence>
<name>A0A3Q9BJ94_9LACT</name>
<dbReference type="AlphaFoldDB" id="A0A3Q9BJ94"/>